<dbReference type="GO" id="GO:0005524">
    <property type="term" value="F:ATP binding"/>
    <property type="evidence" value="ECO:0007669"/>
    <property type="project" value="UniProtKB-KW"/>
</dbReference>
<dbReference type="Proteomes" id="UP001108089">
    <property type="component" value="Unassembled WGS sequence"/>
</dbReference>
<comment type="caution">
    <text evidence="13">The sequence shown here is derived from an EMBL/GenBank/DDBJ whole genome shotgun (WGS) entry which is preliminary data.</text>
</comment>
<feature type="transmembrane region" description="Helical" evidence="10">
    <location>
        <begin position="461"/>
        <end position="481"/>
    </location>
</feature>
<keyword evidence="7 10" id="KW-1133">Transmembrane helix</keyword>
<dbReference type="InterPro" id="IPR008984">
    <property type="entry name" value="SMAD_FHA_dom_sf"/>
</dbReference>
<dbReference type="Pfam" id="PF00005">
    <property type="entry name" value="ABC_tran"/>
    <property type="match status" value="1"/>
</dbReference>
<dbReference type="InterPro" id="IPR000253">
    <property type="entry name" value="FHA_dom"/>
</dbReference>
<evidence type="ECO:0000313" key="14">
    <source>
        <dbReference type="Proteomes" id="UP001108089"/>
    </source>
</evidence>
<reference evidence="13" key="1">
    <citation type="submission" date="2022-01" db="EMBL/GenBank/DDBJ databases">
        <title>Gordonia xiamenensis sp. nov., isolated from surface seawater in Xiamen.</title>
        <authorList>
            <person name="He Y.F."/>
        </authorList>
    </citation>
    <scope>NUCLEOTIDE SEQUENCE</scope>
    <source>
        <strain evidence="13">GW1C4-4</strain>
    </source>
</reference>
<keyword evidence="6 13" id="KW-0067">ATP-binding</keyword>
<evidence type="ECO:0000256" key="9">
    <source>
        <dbReference type="SAM" id="MobiDB-lite"/>
    </source>
</evidence>
<keyword evidence="14" id="KW-1185">Reference proteome</keyword>
<feature type="transmembrane region" description="Helical" evidence="10">
    <location>
        <begin position="493"/>
        <end position="515"/>
    </location>
</feature>
<evidence type="ECO:0000256" key="7">
    <source>
        <dbReference type="ARBA" id="ARBA00022989"/>
    </source>
</evidence>
<keyword evidence="8 10" id="KW-0472">Membrane</keyword>
<dbReference type="PROSITE" id="PS00211">
    <property type="entry name" value="ABC_TRANSPORTER_1"/>
    <property type="match status" value="1"/>
</dbReference>
<dbReference type="CDD" id="cd00060">
    <property type="entry name" value="FHA"/>
    <property type="match status" value="1"/>
</dbReference>
<dbReference type="InterPro" id="IPR013525">
    <property type="entry name" value="ABC2_TM"/>
</dbReference>
<organism evidence="13 14">
    <name type="scientific">Gordonia tangerina</name>
    <dbReference type="NCBI Taxonomy" id="2911060"/>
    <lineage>
        <taxon>Bacteria</taxon>
        <taxon>Bacillati</taxon>
        <taxon>Actinomycetota</taxon>
        <taxon>Actinomycetes</taxon>
        <taxon>Mycobacteriales</taxon>
        <taxon>Gordoniaceae</taxon>
        <taxon>Gordonia</taxon>
    </lineage>
</organism>
<protein>
    <submittedName>
        <fullName evidence="13">ATP-binding cassette domain-containing protein</fullName>
    </submittedName>
</protein>
<dbReference type="EMBL" id="JAKGCU010000024">
    <property type="protein sequence ID" value="MCF3940672.1"/>
    <property type="molecule type" value="Genomic_DNA"/>
</dbReference>
<evidence type="ECO:0000256" key="8">
    <source>
        <dbReference type="ARBA" id="ARBA00023136"/>
    </source>
</evidence>
<dbReference type="InterPro" id="IPR017871">
    <property type="entry name" value="ABC_transporter-like_CS"/>
</dbReference>
<keyword evidence="3" id="KW-0597">Phosphoprotein</keyword>
<sequence length="629" mass="66501">MDDRLISRTHAQLTRTASGLRLQDLQSSNGTYVSGHRIHDTYIDDGAVITCGNTDFVVDGQQLRRLPTATSSSGDGVRVEGVSLVVDRGLQLLEDISFTAAPGTVTAVIGPSGAGKSTLSSVIAGLATPSSGHVFFDGHDVHADYDALRTRIGMVPQHDVLHHTLTLRRALSYAAELRLPQDFSPIDRDQVIDGVLTELDLTAQRDTRIDRLSGGQRKRASVAMELLTSPALLILDEPTSGLDPALDRQVMVTLRRLADAGRSVLVVTHSLTHLDMCDQVLLLAPGGKTAFCGPAHEVSEVMGSSDWADIFGYVAAHPDTAHHQHRRRRGGSGTNDVTVVPHRRSKPSPPPPTSSAAHQASTVARRQCRLIIADRGYLAFLAVMPIVLGLLTLVIPGDAGFTVATHPDTAGEAVQILIILTIGATFMGTALTVRDLVGERAIYHREHAVGLRPGAYLTAKIAVYIAATTGQTAIMLAITYLGKGTPTTPSGAITLTVVTATTAAVGVLVGLAISATVHSTEQTMPPLVIAIIAQLVFCGGLFQLTTPVVAQLSWLFPSHWGYALAAGAVDLPTIAPAAPQTHDTALFTPNLSSLVLSGSALLLTATVLITYTSTRLNPTARRHGQRTPS</sequence>
<feature type="domain" description="FHA" evidence="11">
    <location>
        <begin position="1"/>
        <end position="38"/>
    </location>
</feature>
<evidence type="ECO:0000256" key="1">
    <source>
        <dbReference type="ARBA" id="ARBA00004141"/>
    </source>
</evidence>
<feature type="transmembrane region" description="Helical" evidence="10">
    <location>
        <begin position="376"/>
        <end position="396"/>
    </location>
</feature>
<evidence type="ECO:0000256" key="10">
    <source>
        <dbReference type="SAM" id="Phobius"/>
    </source>
</evidence>
<dbReference type="Pfam" id="PF00498">
    <property type="entry name" value="FHA"/>
    <property type="match status" value="1"/>
</dbReference>
<feature type="region of interest" description="Disordered" evidence="9">
    <location>
        <begin position="321"/>
        <end position="361"/>
    </location>
</feature>
<dbReference type="Pfam" id="PF01061">
    <property type="entry name" value="ABC2_membrane"/>
    <property type="match status" value="1"/>
</dbReference>
<proteinExistence type="predicted"/>
<dbReference type="InterPro" id="IPR050352">
    <property type="entry name" value="ABCG_transporters"/>
</dbReference>
<comment type="subcellular location">
    <subcellularLocation>
        <location evidence="1">Membrane</location>
        <topology evidence="1">Multi-pass membrane protein</topology>
    </subcellularLocation>
</comment>
<keyword evidence="5" id="KW-0547">Nucleotide-binding</keyword>
<evidence type="ECO:0000256" key="3">
    <source>
        <dbReference type="ARBA" id="ARBA00022553"/>
    </source>
</evidence>
<feature type="transmembrane region" description="Helical" evidence="10">
    <location>
        <begin position="591"/>
        <end position="612"/>
    </location>
</feature>
<dbReference type="InterPro" id="IPR003439">
    <property type="entry name" value="ABC_transporter-like_ATP-bd"/>
</dbReference>
<dbReference type="InterPro" id="IPR003593">
    <property type="entry name" value="AAA+_ATPase"/>
</dbReference>
<evidence type="ECO:0000256" key="5">
    <source>
        <dbReference type="ARBA" id="ARBA00022741"/>
    </source>
</evidence>
<dbReference type="PANTHER" id="PTHR48041">
    <property type="entry name" value="ABC TRANSPORTER G FAMILY MEMBER 28"/>
    <property type="match status" value="1"/>
</dbReference>
<dbReference type="PANTHER" id="PTHR48041:SF139">
    <property type="entry name" value="PROTEIN SCARLET"/>
    <property type="match status" value="1"/>
</dbReference>
<dbReference type="SUPFAM" id="SSF49879">
    <property type="entry name" value="SMAD/FHA domain"/>
    <property type="match status" value="1"/>
</dbReference>
<evidence type="ECO:0000256" key="4">
    <source>
        <dbReference type="ARBA" id="ARBA00022692"/>
    </source>
</evidence>
<dbReference type="Gene3D" id="2.60.200.20">
    <property type="match status" value="1"/>
</dbReference>
<keyword evidence="4 10" id="KW-0812">Transmembrane</keyword>
<evidence type="ECO:0000259" key="11">
    <source>
        <dbReference type="PROSITE" id="PS50006"/>
    </source>
</evidence>
<feature type="transmembrane region" description="Helical" evidence="10">
    <location>
        <begin position="527"/>
        <end position="550"/>
    </location>
</feature>
<evidence type="ECO:0000256" key="6">
    <source>
        <dbReference type="ARBA" id="ARBA00022840"/>
    </source>
</evidence>
<dbReference type="InterPro" id="IPR027417">
    <property type="entry name" value="P-loop_NTPase"/>
</dbReference>
<accession>A0ABS9DQ20</accession>
<name>A0ABS9DQ20_9ACTN</name>
<feature type="transmembrane region" description="Helical" evidence="10">
    <location>
        <begin position="416"/>
        <end position="437"/>
    </location>
</feature>
<keyword evidence="2" id="KW-0813">Transport</keyword>
<dbReference type="SUPFAM" id="SSF52540">
    <property type="entry name" value="P-loop containing nucleoside triphosphate hydrolases"/>
    <property type="match status" value="1"/>
</dbReference>
<dbReference type="Gene3D" id="3.40.50.300">
    <property type="entry name" value="P-loop containing nucleotide triphosphate hydrolases"/>
    <property type="match status" value="1"/>
</dbReference>
<evidence type="ECO:0000259" key="12">
    <source>
        <dbReference type="PROSITE" id="PS50893"/>
    </source>
</evidence>
<dbReference type="PROSITE" id="PS50893">
    <property type="entry name" value="ABC_TRANSPORTER_2"/>
    <property type="match status" value="1"/>
</dbReference>
<evidence type="ECO:0000256" key="2">
    <source>
        <dbReference type="ARBA" id="ARBA00022448"/>
    </source>
</evidence>
<dbReference type="SMART" id="SM00382">
    <property type="entry name" value="AAA"/>
    <property type="match status" value="1"/>
</dbReference>
<dbReference type="PROSITE" id="PS50006">
    <property type="entry name" value="FHA_DOMAIN"/>
    <property type="match status" value="1"/>
</dbReference>
<evidence type="ECO:0000313" key="13">
    <source>
        <dbReference type="EMBL" id="MCF3940672.1"/>
    </source>
</evidence>
<feature type="domain" description="ABC transporter" evidence="12">
    <location>
        <begin position="77"/>
        <end position="310"/>
    </location>
</feature>
<gene>
    <name evidence="13" type="ORF">L1892_20075</name>
</gene>